<organism evidence="7 8">
    <name type="scientific">Parolsenella catena</name>
    <dbReference type="NCBI Taxonomy" id="2003188"/>
    <lineage>
        <taxon>Bacteria</taxon>
        <taxon>Bacillati</taxon>
        <taxon>Actinomycetota</taxon>
        <taxon>Coriobacteriia</taxon>
        <taxon>Coriobacteriales</taxon>
        <taxon>Atopobiaceae</taxon>
        <taxon>Parolsenella</taxon>
    </lineage>
</organism>
<dbReference type="CDD" id="cd16914">
    <property type="entry name" value="EcfT"/>
    <property type="match status" value="1"/>
</dbReference>
<evidence type="ECO:0000313" key="8">
    <source>
        <dbReference type="Proteomes" id="UP000273154"/>
    </source>
</evidence>
<dbReference type="EMBL" id="AP019367">
    <property type="protein sequence ID" value="BBH49799.1"/>
    <property type="molecule type" value="Genomic_DNA"/>
</dbReference>
<evidence type="ECO:0000256" key="4">
    <source>
        <dbReference type="ARBA" id="ARBA00022989"/>
    </source>
</evidence>
<dbReference type="PANTHER" id="PTHR34857">
    <property type="entry name" value="SLL0384 PROTEIN"/>
    <property type="match status" value="1"/>
</dbReference>
<feature type="transmembrane region" description="Helical" evidence="6">
    <location>
        <begin position="107"/>
        <end position="124"/>
    </location>
</feature>
<dbReference type="KEGG" id="pcat:Pcatena_03860"/>
<dbReference type="AlphaFoldDB" id="A0A3G9K7P8"/>
<evidence type="ECO:0000313" key="7">
    <source>
        <dbReference type="EMBL" id="BBH49799.1"/>
    </source>
</evidence>
<name>A0A3G9K7P8_9ACTN</name>
<proteinExistence type="predicted"/>
<evidence type="ECO:0000256" key="6">
    <source>
        <dbReference type="SAM" id="Phobius"/>
    </source>
</evidence>
<keyword evidence="4 6" id="KW-1133">Transmembrane helix</keyword>
<gene>
    <name evidence="7" type="primary">thiX</name>
    <name evidence="7" type="ORF">Pcatena_03860</name>
</gene>
<dbReference type="RefSeq" id="WP_126421157.1">
    <property type="nucleotide sequence ID" value="NZ_AP019367.1"/>
</dbReference>
<dbReference type="InterPro" id="IPR051611">
    <property type="entry name" value="ECF_transporter_component"/>
</dbReference>
<evidence type="ECO:0000256" key="2">
    <source>
        <dbReference type="ARBA" id="ARBA00022475"/>
    </source>
</evidence>
<evidence type="ECO:0000256" key="1">
    <source>
        <dbReference type="ARBA" id="ARBA00004141"/>
    </source>
</evidence>
<reference evidence="8" key="1">
    <citation type="submission" date="2018-11" db="EMBL/GenBank/DDBJ databases">
        <title>Comparative genomics of Parolsenella catena and Libanicoccus massiliensis: Reclassification of Libanicoccus massiliensis as Parolsenella massiliensis comb. nov.</title>
        <authorList>
            <person name="Sakamoto M."/>
            <person name="Ikeyama N."/>
            <person name="Murakami T."/>
            <person name="Mori H."/>
            <person name="Yuki M."/>
            <person name="Ohkuma M."/>
        </authorList>
    </citation>
    <scope>NUCLEOTIDE SEQUENCE [LARGE SCALE GENOMIC DNA]</scope>
    <source>
        <strain evidence="8">JCM 31932</strain>
    </source>
</reference>
<evidence type="ECO:0000256" key="3">
    <source>
        <dbReference type="ARBA" id="ARBA00022692"/>
    </source>
</evidence>
<evidence type="ECO:0000256" key="5">
    <source>
        <dbReference type="ARBA" id="ARBA00023136"/>
    </source>
</evidence>
<keyword evidence="3 6" id="KW-0812">Transmembrane</keyword>
<feature type="transmembrane region" description="Helical" evidence="6">
    <location>
        <begin position="222"/>
        <end position="239"/>
    </location>
</feature>
<dbReference type="InterPro" id="IPR003339">
    <property type="entry name" value="ABC/ECF_trnsptr_transmembrane"/>
</dbReference>
<feature type="transmembrane region" description="Helical" evidence="6">
    <location>
        <begin position="51"/>
        <end position="72"/>
    </location>
</feature>
<accession>A0A3G9K7P8</accession>
<dbReference type="Pfam" id="PF02361">
    <property type="entry name" value="CbiQ"/>
    <property type="match status" value="1"/>
</dbReference>
<dbReference type="OrthoDB" id="6400at2"/>
<protein>
    <submittedName>
        <fullName evidence="7">ABC transporter permease component</fullName>
    </submittedName>
</protein>
<keyword evidence="5 6" id="KW-0472">Membrane</keyword>
<dbReference type="PANTHER" id="PTHR34857:SF2">
    <property type="entry name" value="SLL0384 PROTEIN"/>
    <property type="match status" value="1"/>
</dbReference>
<keyword evidence="8" id="KW-1185">Reference proteome</keyword>
<feature type="transmembrane region" description="Helical" evidence="6">
    <location>
        <begin position="12"/>
        <end position="39"/>
    </location>
</feature>
<dbReference type="Proteomes" id="UP000273154">
    <property type="component" value="Chromosome"/>
</dbReference>
<comment type="subcellular location">
    <subcellularLocation>
        <location evidence="1">Membrane</location>
        <topology evidence="1">Multi-pass membrane protein</topology>
    </subcellularLocation>
</comment>
<dbReference type="GO" id="GO:0005886">
    <property type="term" value="C:plasma membrane"/>
    <property type="evidence" value="ECO:0007669"/>
    <property type="project" value="UniProtKB-ARBA"/>
</dbReference>
<keyword evidence="2" id="KW-1003">Cell membrane</keyword>
<dbReference type="GeneID" id="88848528"/>
<sequence>MRSINPGVKLAALIVASLILSVTFNTPVNLAVFVIMFVATLASPGTNRRGLALAMLPFALTAVALFVTGLMYGSGGNAAAAIETDAFGQRTLFASDWTTAAQLASRVLAYGGLGMAFAFTSDAFELVMSLMQQFRLPAKFAYGVLAAYHFFPVVRDEYGEVGLALRARGVRVGPLSPRRVVPMLAHALERSESLAMAMESRGFEDEGERRCAYEVPLRARDLAFAIGLNAAIVVALVVVR</sequence>